<keyword evidence="2" id="KW-0540">Nuclease</keyword>
<dbReference type="PANTHER" id="PTHR11046:SF0">
    <property type="entry name" value="OLIGORIBONUCLEASE, MITOCHONDRIAL"/>
    <property type="match status" value="1"/>
</dbReference>
<sequence>MFQFLTNRILKRKAPAVVEAIPKKRRYSTALYKPLVWIDCEMTGLDIAKDHIIEICCIITDGNLNIIDEKGYESTVYVPKKVLDNMNEWCVNQHGKSGLTAKVLANPQQTLAKVQQELLDYIQFYIPEPRTSLLAGNSVHMDKFFMMKEFPQVIDHLHYRLVDVSSIMEVGFRHNPALMKCFPRKKGNHTAKSDILESINQLKWYQDNYLRSDIPEGVSVPQREDAPVKRIKLDIAEDATTTEEKQEVSKQETKEEETTEVEKPTTDTIEEEASATGKETNTQ</sequence>
<evidence type="ECO:0000259" key="6">
    <source>
        <dbReference type="SMART" id="SM00479"/>
    </source>
</evidence>
<evidence type="ECO:0000256" key="5">
    <source>
        <dbReference type="SAM" id="MobiDB-lite"/>
    </source>
</evidence>
<keyword evidence="3" id="KW-0378">Hydrolase</keyword>
<dbReference type="KEGG" id="clus:A9F13_04g00726"/>
<keyword evidence="4" id="KW-0269">Exonuclease</keyword>
<dbReference type="Pfam" id="PF00929">
    <property type="entry name" value="RNase_T"/>
    <property type="match status" value="1"/>
</dbReference>
<name>A0AA91Q2K2_CLALS</name>
<dbReference type="PANTHER" id="PTHR11046">
    <property type="entry name" value="OLIGORIBONUCLEASE, MITOCHONDRIAL"/>
    <property type="match status" value="1"/>
</dbReference>
<evidence type="ECO:0000256" key="3">
    <source>
        <dbReference type="ARBA" id="ARBA00022801"/>
    </source>
</evidence>
<dbReference type="AlphaFoldDB" id="A0AA91Q2K2"/>
<comment type="similarity">
    <text evidence="1">Belongs to the oligoribonuclease family.</text>
</comment>
<accession>A0AA91Q2K2</accession>
<reference evidence="7 8" key="1">
    <citation type="submission" date="2017-04" db="EMBL/GenBank/DDBJ databases">
        <title>Draft genome of the yeast Clavispora lusitaniae type strain CBS 6936.</title>
        <authorList>
            <person name="Durrens P."/>
            <person name="Klopp C."/>
            <person name="Biteau N."/>
            <person name="Fitton-Ouhabi V."/>
            <person name="Dementhon K."/>
            <person name="Accoceberry I."/>
            <person name="Sherman D.J."/>
            <person name="Noel T."/>
        </authorList>
    </citation>
    <scope>NUCLEOTIDE SEQUENCE [LARGE SCALE GENOMIC DNA]</scope>
    <source>
        <strain evidence="7 8">CBS 6936</strain>
    </source>
</reference>
<dbReference type="NCBIfam" id="NF003765">
    <property type="entry name" value="PRK05359.1"/>
    <property type="match status" value="1"/>
</dbReference>
<feature type="region of interest" description="Disordered" evidence="5">
    <location>
        <begin position="216"/>
        <end position="283"/>
    </location>
</feature>
<dbReference type="SMART" id="SM00479">
    <property type="entry name" value="EXOIII"/>
    <property type="match status" value="1"/>
</dbReference>
<gene>
    <name evidence="7" type="ORF">A9F13_04g00726</name>
</gene>
<evidence type="ECO:0000256" key="4">
    <source>
        <dbReference type="ARBA" id="ARBA00022839"/>
    </source>
</evidence>
<evidence type="ECO:0000256" key="2">
    <source>
        <dbReference type="ARBA" id="ARBA00022722"/>
    </source>
</evidence>
<dbReference type="InterPro" id="IPR012337">
    <property type="entry name" value="RNaseH-like_sf"/>
</dbReference>
<evidence type="ECO:0000313" key="7">
    <source>
        <dbReference type="EMBL" id="OVF09597.1"/>
    </source>
</evidence>
<dbReference type="FunFam" id="3.30.420.10:FF:000003">
    <property type="entry name" value="Oligoribonuclease"/>
    <property type="match status" value="1"/>
</dbReference>
<dbReference type="CDD" id="cd06135">
    <property type="entry name" value="Orn"/>
    <property type="match status" value="1"/>
</dbReference>
<dbReference type="GO" id="GO:0005739">
    <property type="term" value="C:mitochondrion"/>
    <property type="evidence" value="ECO:0007669"/>
    <property type="project" value="TreeGrafter"/>
</dbReference>
<organism evidence="7 8">
    <name type="scientific">Clavispora lusitaniae</name>
    <name type="common">Candida lusitaniae</name>
    <dbReference type="NCBI Taxonomy" id="36911"/>
    <lineage>
        <taxon>Eukaryota</taxon>
        <taxon>Fungi</taxon>
        <taxon>Dikarya</taxon>
        <taxon>Ascomycota</taxon>
        <taxon>Saccharomycotina</taxon>
        <taxon>Pichiomycetes</taxon>
        <taxon>Metschnikowiaceae</taxon>
        <taxon>Clavispora</taxon>
    </lineage>
</organism>
<dbReference type="InterPro" id="IPR022894">
    <property type="entry name" value="Oligoribonuclease"/>
</dbReference>
<proteinExistence type="inferred from homology"/>
<dbReference type="InterPro" id="IPR013520">
    <property type="entry name" value="Ribonucl_H"/>
</dbReference>
<dbReference type="InterPro" id="IPR036397">
    <property type="entry name" value="RNaseH_sf"/>
</dbReference>
<dbReference type="EMBL" id="LYUB02000004">
    <property type="protein sequence ID" value="OVF09597.1"/>
    <property type="molecule type" value="Genomic_DNA"/>
</dbReference>
<dbReference type="GO" id="GO:0000175">
    <property type="term" value="F:3'-5'-RNA exonuclease activity"/>
    <property type="evidence" value="ECO:0007669"/>
    <property type="project" value="InterPro"/>
</dbReference>
<dbReference type="Proteomes" id="UP000195602">
    <property type="component" value="Unassembled WGS sequence"/>
</dbReference>
<feature type="compositionally biased region" description="Basic and acidic residues" evidence="5">
    <location>
        <begin position="222"/>
        <end position="235"/>
    </location>
</feature>
<feature type="domain" description="Exonuclease" evidence="6">
    <location>
        <begin position="34"/>
        <end position="211"/>
    </location>
</feature>
<comment type="caution">
    <text evidence="7">The sequence shown here is derived from an EMBL/GenBank/DDBJ whole genome shotgun (WGS) entry which is preliminary data.</text>
</comment>
<protein>
    <submittedName>
        <fullName evidence="7">Oligoribonuclease</fullName>
    </submittedName>
</protein>
<evidence type="ECO:0000313" key="8">
    <source>
        <dbReference type="Proteomes" id="UP000195602"/>
    </source>
</evidence>
<feature type="compositionally biased region" description="Basic and acidic residues" evidence="5">
    <location>
        <begin position="242"/>
        <end position="253"/>
    </location>
</feature>
<evidence type="ECO:0000256" key="1">
    <source>
        <dbReference type="ARBA" id="ARBA00009921"/>
    </source>
</evidence>
<dbReference type="Gene3D" id="3.30.420.10">
    <property type="entry name" value="Ribonuclease H-like superfamily/Ribonuclease H"/>
    <property type="match status" value="1"/>
</dbReference>
<dbReference type="SUPFAM" id="SSF53098">
    <property type="entry name" value="Ribonuclease H-like"/>
    <property type="match status" value="1"/>
</dbReference>
<dbReference type="GO" id="GO:0003676">
    <property type="term" value="F:nucleic acid binding"/>
    <property type="evidence" value="ECO:0007669"/>
    <property type="project" value="InterPro"/>
</dbReference>